<feature type="domain" description="Glutaminase EF-hand" evidence="9">
    <location>
        <begin position="108"/>
        <end position="197"/>
    </location>
</feature>
<evidence type="ECO:0000256" key="1">
    <source>
        <dbReference type="ARBA" id="ARBA00011076"/>
    </source>
</evidence>
<accession>A0AAF3EQH7</accession>
<evidence type="ECO:0000256" key="8">
    <source>
        <dbReference type="SAM" id="MobiDB-lite"/>
    </source>
</evidence>
<keyword evidence="5" id="KW-0040">ANK repeat</keyword>
<keyword evidence="10" id="KW-1185">Reference proteome</keyword>
<dbReference type="PANTHER" id="PTHR12544:SF51">
    <property type="entry name" value="GLUTAMINASE 3-RELATED"/>
    <property type="match status" value="1"/>
</dbReference>
<dbReference type="Pfam" id="PF04960">
    <property type="entry name" value="Glutaminase"/>
    <property type="match status" value="1"/>
</dbReference>
<comment type="catalytic activity">
    <reaction evidence="6">
        <text>L-glutamine + H2O = L-glutamate + NH4(+)</text>
        <dbReference type="Rhea" id="RHEA:15889"/>
        <dbReference type="ChEBI" id="CHEBI:15377"/>
        <dbReference type="ChEBI" id="CHEBI:28938"/>
        <dbReference type="ChEBI" id="CHEBI:29985"/>
        <dbReference type="ChEBI" id="CHEBI:58359"/>
        <dbReference type="EC" id="3.5.1.2"/>
    </reaction>
</comment>
<comment type="similarity">
    <text evidence="1">Belongs to the glutaminase family.</text>
</comment>
<evidence type="ECO:0000256" key="7">
    <source>
        <dbReference type="ARBA" id="ARBA00077251"/>
    </source>
</evidence>
<protein>
    <recommendedName>
        <fullName evidence="2">glutaminase</fullName>
        <ecNumber evidence="2">3.5.1.2</ecNumber>
    </recommendedName>
    <alternativeName>
        <fullName evidence="7">L-glutamine amidohydrolase</fullName>
    </alternativeName>
</protein>
<dbReference type="Pfam" id="PF17959">
    <property type="entry name" value="EF-hand_14"/>
    <property type="match status" value="1"/>
</dbReference>
<dbReference type="WBParaSite" id="MBELARI_LOCUS16347.1">
    <property type="protein sequence ID" value="MBELARI_LOCUS16347.1"/>
    <property type="gene ID" value="MBELARI_LOCUS16347"/>
</dbReference>
<dbReference type="Gene3D" id="1.25.40.20">
    <property type="entry name" value="Ankyrin repeat-containing domain"/>
    <property type="match status" value="1"/>
</dbReference>
<keyword evidence="3" id="KW-0677">Repeat</keyword>
<organism evidence="10 11">
    <name type="scientific">Mesorhabditis belari</name>
    <dbReference type="NCBI Taxonomy" id="2138241"/>
    <lineage>
        <taxon>Eukaryota</taxon>
        <taxon>Metazoa</taxon>
        <taxon>Ecdysozoa</taxon>
        <taxon>Nematoda</taxon>
        <taxon>Chromadorea</taxon>
        <taxon>Rhabditida</taxon>
        <taxon>Rhabditina</taxon>
        <taxon>Rhabditomorpha</taxon>
        <taxon>Rhabditoidea</taxon>
        <taxon>Rhabditidae</taxon>
        <taxon>Mesorhabditinae</taxon>
        <taxon>Mesorhabditis</taxon>
    </lineage>
</organism>
<dbReference type="Proteomes" id="UP000887575">
    <property type="component" value="Unassembled WGS sequence"/>
</dbReference>
<feature type="region of interest" description="Disordered" evidence="8">
    <location>
        <begin position="1"/>
        <end position="30"/>
    </location>
</feature>
<reference evidence="11" key="1">
    <citation type="submission" date="2024-02" db="UniProtKB">
        <authorList>
            <consortium name="WormBaseParasite"/>
        </authorList>
    </citation>
    <scope>IDENTIFICATION</scope>
</reference>
<evidence type="ECO:0000259" key="9">
    <source>
        <dbReference type="Pfam" id="PF17959"/>
    </source>
</evidence>
<dbReference type="Pfam" id="PF12796">
    <property type="entry name" value="Ank_2"/>
    <property type="match status" value="1"/>
</dbReference>
<dbReference type="Gene3D" id="1.10.238.210">
    <property type="match status" value="1"/>
</dbReference>
<feature type="compositionally biased region" description="Basic and acidic residues" evidence="8">
    <location>
        <begin position="11"/>
        <end position="30"/>
    </location>
</feature>
<evidence type="ECO:0000256" key="2">
    <source>
        <dbReference type="ARBA" id="ARBA00012918"/>
    </source>
</evidence>
<dbReference type="InterPro" id="IPR012338">
    <property type="entry name" value="Beta-lactam/transpept-like"/>
</dbReference>
<dbReference type="InterPro" id="IPR015868">
    <property type="entry name" value="Glutaminase"/>
</dbReference>
<dbReference type="Gene3D" id="3.40.710.10">
    <property type="entry name" value="DD-peptidase/beta-lactamase superfamily"/>
    <property type="match status" value="1"/>
</dbReference>
<evidence type="ECO:0000256" key="4">
    <source>
        <dbReference type="ARBA" id="ARBA00022801"/>
    </source>
</evidence>
<evidence type="ECO:0000313" key="11">
    <source>
        <dbReference type="WBParaSite" id="MBELARI_LOCUS16347.1"/>
    </source>
</evidence>
<dbReference type="EC" id="3.5.1.2" evidence="2"/>
<dbReference type="PANTHER" id="PTHR12544">
    <property type="entry name" value="GLUTAMINASE"/>
    <property type="match status" value="1"/>
</dbReference>
<evidence type="ECO:0000256" key="5">
    <source>
        <dbReference type="ARBA" id="ARBA00023043"/>
    </source>
</evidence>
<sequence length="628" mass="70934">MTKAQENGVPETKHVRIANEHTPKDDGDSVKARRLELARLRMMEVSPLILPGRRVAGPRILPPNSPIRRRRRSFSDIKSLNREATFSNGFGISRTLSQDSTARFSSHIQELIFDLYKEENDKILLPKFLKNLTECGIRRDDPRLMAMLARLREAENTDSDGLLDPESLYLDRETFKKSVGDSIGVISKALKGQLIIPDWGTFTQTIGEIFDVVRPERGGNVATYIPQLARCDPNYWAVAVCTIDGQRKSWGDANVPFCLQSVSKPFTYALCHEELGPEKLHSFVGQEPSGRLFNEICLDHSKKPHNPLINAGAIMCAALMKKDAQLADRFDFALRSFRRFAGNGFVGFNNSVFLSERDTADRNYALSYYMREHKCFPENTKFQDTMDLYFQLCSIEANVDSLAVMAATLANGGVNPLNGERIINNRACRDTLSLMYSCGMYDYSGMFAFKNGLPAKSGVSGDMIIVIPNVMGICIYSPRLDTLGNSVRGVLFADEFINRFNFHNYDSLVYSATDKLDPRKVVVEVDQDNTSRMMYAAKMGDIQALKRCLLIGMNIHERDYDDRTVLHVAACEANDVAIEFILTKWKESPEPRDRFGRTPAENALFFGHTRCSELLFRANEFFLGRIDE</sequence>
<keyword evidence="4" id="KW-0378">Hydrolase</keyword>
<dbReference type="SUPFAM" id="SSF56601">
    <property type="entry name" value="beta-lactamase/transpeptidase-like"/>
    <property type="match status" value="1"/>
</dbReference>
<dbReference type="GO" id="GO:0006537">
    <property type="term" value="P:glutamate biosynthetic process"/>
    <property type="evidence" value="ECO:0007669"/>
    <property type="project" value="TreeGrafter"/>
</dbReference>
<dbReference type="GO" id="GO:0006543">
    <property type="term" value="P:L-glutamine catabolic process"/>
    <property type="evidence" value="ECO:0007669"/>
    <property type="project" value="TreeGrafter"/>
</dbReference>
<dbReference type="FunFam" id="3.40.710.10:FF:000008">
    <property type="entry name" value="Glutaminase, isoform E"/>
    <property type="match status" value="1"/>
</dbReference>
<evidence type="ECO:0000256" key="6">
    <source>
        <dbReference type="ARBA" id="ARBA00049534"/>
    </source>
</evidence>
<dbReference type="InterPro" id="IPR036770">
    <property type="entry name" value="Ankyrin_rpt-contain_sf"/>
</dbReference>
<dbReference type="SUPFAM" id="SSF48403">
    <property type="entry name" value="Ankyrin repeat"/>
    <property type="match status" value="1"/>
</dbReference>
<evidence type="ECO:0000256" key="3">
    <source>
        <dbReference type="ARBA" id="ARBA00022737"/>
    </source>
</evidence>
<dbReference type="NCBIfam" id="TIGR03814">
    <property type="entry name" value="Gln_ase"/>
    <property type="match status" value="1"/>
</dbReference>
<evidence type="ECO:0000313" key="10">
    <source>
        <dbReference type="Proteomes" id="UP000887575"/>
    </source>
</evidence>
<dbReference type="InterPro" id="IPR041541">
    <property type="entry name" value="Glutaminase_EF-hand"/>
</dbReference>
<proteinExistence type="inferred from homology"/>
<dbReference type="AlphaFoldDB" id="A0AAF3EQH7"/>
<dbReference type="HAMAP" id="MF_00313">
    <property type="entry name" value="Glutaminase"/>
    <property type="match status" value="1"/>
</dbReference>
<dbReference type="InterPro" id="IPR002110">
    <property type="entry name" value="Ankyrin_rpt"/>
</dbReference>
<name>A0AAF3EQH7_9BILA</name>
<dbReference type="GO" id="GO:0004359">
    <property type="term" value="F:glutaminase activity"/>
    <property type="evidence" value="ECO:0007669"/>
    <property type="project" value="UniProtKB-EC"/>
</dbReference>